<protein>
    <recommendedName>
        <fullName evidence="12 13">UvrABC system protein B</fullName>
        <shortName evidence="13">Protein UvrB</shortName>
    </recommendedName>
    <alternativeName>
        <fullName evidence="13">Excinuclease ABC subunit B</fullName>
    </alternativeName>
</protein>
<dbReference type="InterPro" id="IPR001943">
    <property type="entry name" value="UVR_dom"/>
</dbReference>
<dbReference type="EMBL" id="JAPXGP010000004">
    <property type="protein sequence ID" value="MCZ6162003.1"/>
    <property type="molecule type" value="Genomic_DNA"/>
</dbReference>
<evidence type="ECO:0000256" key="12">
    <source>
        <dbReference type="ARBA" id="ARBA00029504"/>
    </source>
</evidence>
<comment type="similarity">
    <text evidence="2 13 14">Belongs to the UvrB family.</text>
</comment>
<evidence type="ECO:0000259" key="15">
    <source>
        <dbReference type="PROSITE" id="PS50151"/>
    </source>
</evidence>
<dbReference type="PROSITE" id="PS51194">
    <property type="entry name" value="HELICASE_CTER"/>
    <property type="match status" value="1"/>
</dbReference>
<dbReference type="GO" id="GO:0005524">
    <property type="term" value="F:ATP binding"/>
    <property type="evidence" value="ECO:0007669"/>
    <property type="project" value="UniProtKB-UniRule"/>
</dbReference>
<dbReference type="Pfam" id="PF04851">
    <property type="entry name" value="ResIII"/>
    <property type="match status" value="1"/>
</dbReference>
<feature type="short sequence motif" description="Beta-hairpin" evidence="13">
    <location>
        <begin position="91"/>
        <end position="114"/>
    </location>
</feature>
<dbReference type="Pfam" id="PF17757">
    <property type="entry name" value="UvrB_inter"/>
    <property type="match status" value="1"/>
</dbReference>
<dbReference type="InterPro" id="IPR014001">
    <property type="entry name" value="Helicase_ATP-bd"/>
</dbReference>
<dbReference type="SMART" id="SM00490">
    <property type="entry name" value="HELICc"/>
    <property type="match status" value="1"/>
</dbReference>
<dbReference type="InterPro" id="IPR024759">
    <property type="entry name" value="UvrB_YAD/RRR_dom"/>
</dbReference>
<accession>A0A9Q4KLU5</accession>
<dbReference type="GO" id="GO:0009432">
    <property type="term" value="P:SOS response"/>
    <property type="evidence" value="ECO:0007669"/>
    <property type="project" value="UniProtKB-UniRule"/>
</dbReference>
<dbReference type="InterPro" id="IPR001650">
    <property type="entry name" value="Helicase_C-like"/>
</dbReference>
<evidence type="ECO:0000256" key="9">
    <source>
        <dbReference type="ARBA" id="ARBA00023204"/>
    </source>
</evidence>
<dbReference type="CDD" id="cd17916">
    <property type="entry name" value="DEXHc_UvrB"/>
    <property type="match status" value="1"/>
</dbReference>
<dbReference type="Pfam" id="PF12344">
    <property type="entry name" value="UvrB"/>
    <property type="match status" value="1"/>
</dbReference>
<feature type="binding site" evidence="13">
    <location>
        <begin position="38"/>
        <end position="45"/>
    </location>
    <ligand>
        <name>ATP</name>
        <dbReference type="ChEBI" id="CHEBI:30616"/>
    </ligand>
</feature>
<evidence type="ECO:0000256" key="4">
    <source>
        <dbReference type="ARBA" id="ARBA00022741"/>
    </source>
</evidence>
<keyword evidence="8 13" id="KW-0267">Excision nuclease</keyword>
<name>A0A9Q4KLU5_9BACT</name>
<dbReference type="InterPro" id="IPR027417">
    <property type="entry name" value="P-loop_NTPase"/>
</dbReference>
<dbReference type="PROSITE" id="PS51192">
    <property type="entry name" value="HELICASE_ATP_BIND_1"/>
    <property type="match status" value="1"/>
</dbReference>
<dbReference type="AlphaFoldDB" id="A0A9Q4KLU5"/>
<keyword evidence="3 13" id="KW-0963">Cytoplasm</keyword>
<reference evidence="18" key="1">
    <citation type="submission" date="2022-12" db="EMBL/GenBank/DDBJ databases">
        <title>Species Delineation and Comparative Genomics within the Campylobacter ureolyticus Complex.</title>
        <authorList>
            <person name="Maki J."/>
            <person name="Howard M."/>
            <person name="Connelly S."/>
            <person name="Hardy D.J."/>
            <person name="Cameron A."/>
        </authorList>
    </citation>
    <scope>NUCLEOTIDE SEQUENCE</scope>
    <source>
        <strain evidence="18">URMC_786</strain>
    </source>
</reference>
<keyword evidence="9 13" id="KW-0234">DNA repair</keyword>
<gene>
    <name evidence="13 18" type="primary">uvrB</name>
    <name evidence="18" type="ORF">O6B92_06595</name>
</gene>
<dbReference type="GO" id="GO:0009380">
    <property type="term" value="C:excinuclease repair complex"/>
    <property type="evidence" value="ECO:0007669"/>
    <property type="project" value="InterPro"/>
</dbReference>
<dbReference type="Pfam" id="PF00271">
    <property type="entry name" value="Helicase_C"/>
    <property type="match status" value="1"/>
</dbReference>
<feature type="domain" description="UVR" evidence="15">
    <location>
        <begin position="623"/>
        <end position="658"/>
    </location>
</feature>
<evidence type="ECO:0000256" key="11">
    <source>
        <dbReference type="ARBA" id="ARBA00026033"/>
    </source>
</evidence>
<dbReference type="SMART" id="SM00487">
    <property type="entry name" value="DEXDc"/>
    <property type="match status" value="1"/>
</dbReference>
<dbReference type="NCBIfam" id="NF003673">
    <property type="entry name" value="PRK05298.1"/>
    <property type="match status" value="1"/>
</dbReference>
<evidence type="ECO:0000256" key="7">
    <source>
        <dbReference type="ARBA" id="ARBA00022840"/>
    </source>
</evidence>
<organism evidence="18 19">
    <name type="scientific">Campylobacter ureolyticus</name>
    <dbReference type="NCBI Taxonomy" id="827"/>
    <lineage>
        <taxon>Bacteria</taxon>
        <taxon>Pseudomonadati</taxon>
        <taxon>Campylobacterota</taxon>
        <taxon>Epsilonproteobacteria</taxon>
        <taxon>Campylobacterales</taxon>
        <taxon>Campylobacteraceae</taxon>
        <taxon>Campylobacter</taxon>
    </lineage>
</organism>
<evidence type="ECO:0000256" key="1">
    <source>
        <dbReference type="ARBA" id="ARBA00004496"/>
    </source>
</evidence>
<evidence type="ECO:0000256" key="3">
    <source>
        <dbReference type="ARBA" id="ARBA00022490"/>
    </source>
</evidence>
<keyword evidence="5 13" id="KW-0227">DNA damage</keyword>
<dbReference type="PANTHER" id="PTHR24029:SF0">
    <property type="entry name" value="UVRABC SYSTEM PROTEIN B"/>
    <property type="match status" value="1"/>
</dbReference>
<dbReference type="GO" id="GO:0005737">
    <property type="term" value="C:cytoplasm"/>
    <property type="evidence" value="ECO:0007669"/>
    <property type="project" value="UniProtKB-SubCell"/>
</dbReference>
<dbReference type="NCBIfam" id="TIGR00631">
    <property type="entry name" value="uvrb"/>
    <property type="match status" value="1"/>
</dbReference>
<dbReference type="CDD" id="cd18790">
    <property type="entry name" value="SF2_C_UvrB"/>
    <property type="match status" value="1"/>
</dbReference>
<evidence type="ECO:0000256" key="8">
    <source>
        <dbReference type="ARBA" id="ARBA00022881"/>
    </source>
</evidence>
<sequence length="658" mass="75725">MKNFELVSKFSPSSDQQNAINGIVNSILKGNKYQTLLGVTGSGKTFTMANIIKNLNIPALIMTHNKSLAAQLYSEFKGFFPKNKVEYFISYYDYYQPEAYIPRQDLFIEKDSSINDELERLRLSTTANLLSFDDVITVASVSANYGLGNPAEYQGMVMFLENGFKISQKDMLIKLVEMGYTRNDNFFDRGNFRVNGDVIDIYPAYFNDEAVRIEFFGDEIDEIYHFDFLENKRTKTINKFILYPASQFIVGQNRLKEAIKGIEIELDERLKFFKDTGKLVEAQRLKQRVEFDLEMLRATGSTKGVENYSRYITGMKPGGTPYSMFDYYEIKNKDYLVIVDESHVSLPQFRGMYAGDKSRKDTLVEYGFRLPSALDNRPLKFDEFINKKGKFLFVSATPNDLEIELSKGKVFYQILRPTGLLDPEIILKDSDNQVEILYDMAKDVIAKNERVLVTVLTKKMAEELTKYYLELGIKVKYMHSDIDAIQRNELIRGLRQGKFDMLIGINLLREGLDLPEVSLIAIMDADKEGFLRSRTSLIQTMGRAARNVNGKVVMFYKKITHSMKEAIDITTQRRKYQDEYNKKNGITPHSATRNLEDSLKIEDEAEILRASKNLEKMPASERAKIIKELRKQMLEAASNLEFEKAASLRDEIAKMKEI</sequence>
<keyword evidence="10 13" id="KW-0742">SOS response</keyword>
<keyword evidence="7 13" id="KW-0067">ATP-binding</keyword>
<dbReference type="InterPro" id="IPR036876">
    <property type="entry name" value="UVR_dom_sf"/>
</dbReference>
<dbReference type="SUPFAM" id="SSF52540">
    <property type="entry name" value="P-loop containing nucleoside triphosphate hydrolases"/>
    <property type="match status" value="2"/>
</dbReference>
<dbReference type="PANTHER" id="PTHR24029">
    <property type="entry name" value="UVRABC SYSTEM PROTEIN B"/>
    <property type="match status" value="1"/>
</dbReference>
<evidence type="ECO:0000256" key="2">
    <source>
        <dbReference type="ARBA" id="ARBA00008533"/>
    </source>
</evidence>
<dbReference type="InterPro" id="IPR004807">
    <property type="entry name" value="UvrB"/>
</dbReference>
<evidence type="ECO:0000256" key="13">
    <source>
        <dbReference type="HAMAP-Rule" id="MF_00204"/>
    </source>
</evidence>
<dbReference type="GO" id="GO:0003677">
    <property type="term" value="F:DNA binding"/>
    <property type="evidence" value="ECO:0007669"/>
    <property type="project" value="UniProtKB-UniRule"/>
</dbReference>
<proteinExistence type="inferred from homology"/>
<keyword evidence="4 13" id="KW-0547">Nucleotide-binding</keyword>
<keyword evidence="6 13" id="KW-0228">DNA excision</keyword>
<comment type="domain">
    <text evidence="13">The beta-hairpin motif is involved in DNA binding.</text>
</comment>
<dbReference type="Proteomes" id="UP001075461">
    <property type="component" value="Unassembled WGS sequence"/>
</dbReference>
<evidence type="ECO:0000256" key="6">
    <source>
        <dbReference type="ARBA" id="ARBA00022769"/>
    </source>
</evidence>
<evidence type="ECO:0000256" key="14">
    <source>
        <dbReference type="RuleBase" id="RU003587"/>
    </source>
</evidence>
<evidence type="ECO:0000256" key="10">
    <source>
        <dbReference type="ARBA" id="ARBA00023236"/>
    </source>
</evidence>
<comment type="caution">
    <text evidence="18">The sequence shown here is derived from an EMBL/GenBank/DDBJ whole genome shotgun (WGS) entry which is preliminary data.</text>
</comment>
<comment type="subunit">
    <text evidence="11 13 14">Forms a heterotetramer with UvrA during the search for lesions. Interacts with UvrC in an incision complex.</text>
</comment>
<evidence type="ECO:0000256" key="5">
    <source>
        <dbReference type="ARBA" id="ARBA00022763"/>
    </source>
</evidence>
<dbReference type="InterPro" id="IPR006935">
    <property type="entry name" value="Helicase/UvrB_N"/>
</dbReference>
<dbReference type="Gene3D" id="3.40.50.300">
    <property type="entry name" value="P-loop containing nucleotide triphosphate hydrolases"/>
    <property type="match status" value="3"/>
</dbReference>
<evidence type="ECO:0000259" key="17">
    <source>
        <dbReference type="PROSITE" id="PS51194"/>
    </source>
</evidence>
<dbReference type="PROSITE" id="PS50151">
    <property type="entry name" value="UVR"/>
    <property type="match status" value="1"/>
</dbReference>
<keyword evidence="18" id="KW-0378">Hydrolase</keyword>
<dbReference type="Gene3D" id="4.10.860.10">
    <property type="entry name" value="UVR domain"/>
    <property type="match status" value="1"/>
</dbReference>
<dbReference type="HAMAP" id="MF_00204">
    <property type="entry name" value="UvrB"/>
    <property type="match status" value="1"/>
</dbReference>
<dbReference type="InterPro" id="IPR041471">
    <property type="entry name" value="UvrB_inter"/>
</dbReference>
<dbReference type="GO" id="GO:0016887">
    <property type="term" value="F:ATP hydrolysis activity"/>
    <property type="evidence" value="ECO:0007669"/>
    <property type="project" value="InterPro"/>
</dbReference>
<evidence type="ECO:0000313" key="18">
    <source>
        <dbReference type="EMBL" id="MCZ6162003.1"/>
    </source>
</evidence>
<evidence type="ECO:0000313" key="19">
    <source>
        <dbReference type="Proteomes" id="UP001075461"/>
    </source>
</evidence>
<dbReference type="RefSeq" id="WP_269480309.1">
    <property type="nucleotide sequence ID" value="NZ_JAPXGP010000004.1"/>
</dbReference>
<dbReference type="GO" id="GO:0009381">
    <property type="term" value="F:excinuclease ABC activity"/>
    <property type="evidence" value="ECO:0007669"/>
    <property type="project" value="UniProtKB-UniRule"/>
</dbReference>
<feature type="domain" description="Helicase ATP-binding" evidence="16">
    <location>
        <begin position="25"/>
        <end position="158"/>
    </location>
</feature>
<dbReference type="GO" id="GO:0006289">
    <property type="term" value="P:nucleotide-excision repair"/>
    <property type="evidence" value="ECO:0007669"/>
    <property type="project" value="UniProtKB-UniRule"/>
</dbReference>
<dbReference type="Pfam" id="PF02151">
    <property type="entry name" value="UVR"/>
    <property type="match status" value="1"/>
</dbReference>
<comment type="subcellular location">
    <subcellularLocation>
        <location evidence="1 13 14">Cytoplasm</location>
    </subcellularLocation>
</comment>
<feature type="domain" description="Helicase C-terminal" evidence="17">
    <location>
        <begin position="433"/>
        <end position="596"/>
    </location>
</feature>
<evidence type="ECO:0000259" key="16">
    <source>
        <dbReference type="PROSITE" id="PS51192"/>
    </source>
</evidence>
<dbReference type="SUPFAM" id="SSF46600">
    <property type="entry name" value="C-terminal UvrC-binding domain of UvrB"/>
    <property type="match status" value="1"/>
</dbReference>
<comment type="function">
    <text evidence="13">The UvrABC repair system catalyzes the recognition and processing of DNA lesions. A damage recognition complex composed of 2 UvrA and 2 UvrB subunits scans DNA for abnormalities. Upon binding of the UvrA(2)B(2) complex to a putative damaged site, the DNA wraps around one UvrB monomer. DNA wrap is dependent on ATP binding by UvrB and probably causes local melting of the DNA helix, facilitating insertion of UvrB beta-hairpin between the DNA strands. Then UvrB probes one DNA strand for the presence of a lesion. If a lesion is found the UvrA subunits dissociate and the UvrB-DNA preincision complex is formed. This complex is subsequently bound by UvrC and the second UvrB is released. If no lesion is found, the DNA wraps around the other UvrB subunit that will check the other stand for damage.</text>
</comment>